<evidence type="ECO:0000313" key="5">
    <source>
        <dbReference type="EMBL" id="TWT95327.1"/>
    </source>
</evidence>
<proteinExistence type="predicted"/>
<comment type="caution">
    <text evidence="5">The sequence shown here is derived from an EMBL/GenBank/DDBJ whole genome shotgun (WGS) entry which is preliminary data.</text>
</comment>
<dbReference type="Pfam" id="PF13768">
    <property type="entry name" value="VWA_3"/>
    <property type="match status" value="1"/>
</dbReference>
<feature type="region of interest" description="Disordered" evidence="2">
    <location>
        <begin position="863"/>
        <end position="882"/>
    </location>
</feature>
<keyword evidence="1" id="KW-0175">Coiled coil</keyword>
<evidence type="ECO:0000256" key="1">
    <source>
        <dbReference type="SAM" id="Coils"/>
    </source>
</evidence>
<dbReference type="OrthoDB" id="291546at2"/>
<dbReference type="InterPro" id="IPR002035">
    <property type="entry name" value="VWF_A"/>
</dbReference>
<accession>A0A5C6A7H0</accession>
<dbReference type="SMART" id="SM00327">
    <property type="entry name" value="VWA"/>
    <property type="match status" value="1"/>
</dbReference>
<dbReference type="Gene3D" id="3.40.50.410">
    <property type="entry name" value="von Willebrand factor, type A domain"/>
    <property type="match status" value="1"/>
</dbReference>
<name>A0A5C6A7H0_9BACT</name>
<keyword evidence="3" id="KW-0732">Signal</keyword>
<dbReference type="InterPro" id="IPR036465">
    <property type="entry name" value="vWFA_dom_sf"/>
</dbReference>
<feature type="domain" description="VWFA" evidence="4">
    <location>
        <begin position="79"/>
        <end position="269"/>
    </location>
</feature>
<feature type="signal peptide" evidence="3">
    <location>
        <begin position="1"/>
        <end position="40"/>
    </location>
</feature>
<feature type="chain" id="PRO_5023092224" description="VWFA domain-containing protein" evidence="3">
    <location>
        <begin position="41"/>
        <end position="1429"/>
    </location>
</feature>
<evidence type="ECO:0000313" key="6">
    <source>
        <dbReference type="Proteomes" id="UP000317421"/>
    </source>
</evidence>
<feature type="coiled-coil region" evidence="1">
    <location>
        <begin position="598"/>
        <end position="632"/>
    </location>
</feature>
<protein>
    <recommendedName>
        <fullName evidence="4">VWFA domain-containing protein</fullName>
    </recommendedName>
</protein>
<dbReference type="EMBL" id="SJPR01000005">
    <property type="protein sequence ID" value="TWT95327.1"/>
    <property type="molecule type" value="Genomic_DNA"/>
</dbReference>
<reference evidence="5 6" key="1">
    <citation type="submission" date="2019-02" db="EMBL/GenBank/DDBJ databases">
        <title>Deep-cultivation of Planctomycetes and their phenomic and genomic characterization uncovers novel biology.</title>
        <authorList>
            <person name="Wiegand S."/>
            <person name="Jogler M."/>
            <person name="Boedeker C."/>
            <person name="Pinto D."/>
            <person name="Vollmers J."/>
            <person name="Rivas-Marin E."/>
            <person name="Kohn T."/>
            <person name="Peeters S.H."/>
            <person name="Heuer A."/>
            <person name="Rast P."/>
            <person name="Oberbeckmann S."/>
            <person name="Bunk B."/>
            <person name="Jeske O."/>
            <person name="Meyerdierks A."/>
            <person name="Storesund J.E."/>
            <person name="Kallscheuer N."/>
            <person name="Luecker S."/>
            <person name="Lage O.M."/>
            <person name="Pohl T."/>
            <person name="Merkel B.J."/>
            <person name="Hornburger P."/>
            <person name="Mueller R.-W."/>
            <person name="Bruemmer F."/>
            <person name="Labrenz M."/>
            <person name="Spormann A.M."/>
            <person name="Op Den Camp H."/>
            <person name="Overmann J."/>
            <person name="Amann R."/>
            <person name="Jetten M.S.M."/>
            <person name="Mascher T."/>
            <person name="Medema M.H."/>
            <person name="Devos D.P."/>
            <person name="Kaster A.-K."/>
            <person name="Ovreas L."/>
            <person name="Rohde M."/>
            <person name="Galperin M.Y."/>
            <person name="Jogler C."/>
        </authorList>
    </citation>
    <scope>NUCLEOTIDE SEQUENCE [LARGE SCALE GENOMIC DNA]</scope>
    <source>
        <strain evidence="5 6">Pla108</strain>
    </source>
</reference>
<dbReference type="PROSITE" id="PS50234">
    <property type="entry name" value="VWFA"/>
    <property type="match status" value="1"/>
</dbReference>
<evidence type="ECO:0000256" key="2">
    <source>
        <dbReference type="SAM" id="MobiDB-lite"/>
    </source>
</evidence>
<evidence type="ECO:0000259" key="4">
    <source>
        <dbReference type="PROSITE" id="PS50234"/>
    </source>
</evidence>
<keyword evidence="6" id="KW-1185">Reference proteome</keyword>
<dbReference type="Proteomes" id="UP000317421">
    <property type="component" value="Unassembled WGS sequence"/>
</dbReference>
<feature type="region of interest" description="Disordered" evidence="2">
    <location>
        <begin position="905"/>
        <end position="928"/>
    </location>
</feature>
<gene>
    <name evidence="5" type="ORF">Pla108_34730</name>
</gene>
<feature type="compositionally biased region" description="Low complexity" evidence="2">
    <location>
        <begin position="910"/>
        <end position="922"/>
    </location>
</feature>
<organism evidence="5 6">
    <name type="scientific">Botrimarina colliarenosi</name>
    <dbReference type="NCBI Taxonomy" id="2528001"/>
    <lineage>
        <taxon>Bacteria</taxon>
        <taxon>Pseudomonadati</taxon>
        <taxon>Planctomycetota</taxon>
        <taxon>Planctomycetia</taxon>
        <taxon>Pirellulales</taxon>
        <taxon>Lacipirellulaceae</taxon>
        <taxon>Botrimarina</taxon>
    </lineage>
</organism>
<sequence length="1429" mass="149219" precursor="true">MRTGFPKAEQAPKMISTRTCRLTFVYSLAALLVSPATGLAAGDAPGDVDLQVYDAPTGERYFAASFGPVAAPAQPTPMDLVIVADTSASQVGPFRSTTLAAVEACLASLHPEDRVELIAADLDARVLTAAPAAPESTELTAALAALTEVTPLGASELRGAIESAADRLAKGESSRRRAILYIGDGVSMGATKLAGAWADTVRQLRSDRVAVSSFAVGPQKNAAMLASLANLTGGNLYVDDPGIAEDDADARRRGQRVGRVLADWAHADVVWTDSASANDAVLAAYPADMPPLRSDRDTVVIGRLAAEATALEVDALSGDETLAWSAKTPASDDENAYLTTLVADAARDGGLSLTTLGSAGLSETGRAIAAETDRLATIAEQAVAMGDAEGAVRISQAVLQRDPGNLRAQTVQHAADADRKTPIRTAQLEVLESPAAEEVLAPGTPAFEGPVAGSAPLTDGAIVDAPGVNATPSDAYPMQPGTAYEDQGFYPPAEAVVDGRFLNSIDRNRAVFAQLLEKEVQNAIVDARTEMSSDPEGATQSLKLMLQSVERAPELVASTRAGLIDKLQSALREASRQAIIKDELDRERQENLAAAQERRLLLDRMAQKRERMKQLIERFNALIDERRFAEASEVAQIAEDLDPEGVVPRVARVWGEAKRYHELNMELRERRAAMFLEAMYQAEESFMPFPDNVPMVYPDPEKWRELTRLREKYKAVDVAGESPSEKAIAEALKSPLPSAGLDFPDGTPLEEVVTYLRVEYEIEIVLDNIALDELGLGPDEPIQVSLRNVSLRSALRRMLEPLELTYVIDDEVLLITTQEEALTKLTVKVYPVADLVIPIPPPQQGGIGGGGGGGGLGGGGGGGLGGGGGGGQGGGGFGGGGGAFSVPDDLSAVRLAKQPRTLQIEEESAPAHQAPAPQSDAPKAPVGKTIELPAHGADSAAWDAALEDSADSADSLRDATRRLMADKRYGDTTQLIGAAIRAGNPQPWMYESLGIAMQLDGKAQPEIERAVLSAVDLATDANQLVAIADYLVGMGLDRRAVQVYRLALERDPLLQEILGPALAAAKRSNDVDALRWATTAVLERTWPAELQPIAGEAQRVAKALAARLEADGDSRVAERYRNQLAEANRRDCVVRVKWTGEADVDVAVKEPAGGVCWAGEPRTSGGGARIESLADASDDAVRSEAYECSRGFAGVYEVLVNKVWGDVVADSVTVEITVAEGTEAAETQSHQVKLDENGKALVKFNAPTGRRVEPIAEEKLAQALRRQDKVARSVVAQQLSSLADPTAVSLRPDQAVRRRRALAGAGTVGFQPQIVVLPEGTNLSVSAVVSADRRYVRVSPTPTFSVIGDVATFSFSGGGVNPNDQFAAAGAQQAGAAGGFGGVGGGLAGGGGLGGGGLGGGGLGGGGGGLGGGGGGLGGGGGGQGGGQF</sequence>
<evidence type="ECO:0000256" key="3">
    <source>
        <dbReference type="SAM" id="SignalP"/>
    </source>
</evidence>
<dbReference type="SUPFAM" id="SSF53300">
    <property type="entry name" value="vWA-like"/>
    <property type="match status" value="1"/>
</dbReference>